<comment type="caution">
    <text evidence="1">The sequence shown here is derived from an EMBL/GenBank/DDBJ whole genome shotgun (WGS) entry which is preliminary data.</text>
</comment>
<protein>
    <submittedName>
        <fullName evidence="1">Uncharacterized protein</fullName>
    </submittedName>
</protein>
<name>A0A2W7S1Z2_9BACT</name>
<accession>A0A2W7S1Z2</accession>
<sequence length="93" mass="10895">MEHTANTFERFYAMLRNACLKQLNKNKQVAVLTAIPIAVETPKLRDAKFKMKKALITQGFFHLIFVFVEKEVVFGRIIWPNFFDGLIRFAIIF</sequence>
<dbReference type="AlphaFoldDB" id="A0A2W7S1Z2"/>
<gene>
    <name evidence="1" type="ORF">LV84_00345</name>
</gene>
<reference evidence="1 2" key="1">
    <citation type="submission" date="2018-06" db="EMBL/GenBank/DDBJ databases">
        <title>Genomic Encyclopedia of Archaeal and Bacterial Type Strains, Phase II (KMG-II): from individual species to whole genera.</title>
        <authorList>
            <person name="Goeker M."/>
        </authorList>
    </citation>
    <scope>NUCLEOTIDE SEQUENCE [LARGE SCALE GENOMIC DNA]</scope>
    <source>
        <strain evidence="1 2">DSM 22686</strain>
    </source>
</reference>
<proteinExistence type="predicted"/>
<evidence type="ECO:0000313" key="1">
    <source>
        <dbReference type="EMBL" id="PZX61357.1"/>
    </source>
</evidence>
<evidence type="ECO:0000313" key="2">
    <source>
        <dbReference type="Proteomes" id="UP000249115"/>
    </source>
</evidence>
<dbReference type="Proteomes" id="UP000249115">
    <property type="component" value="Unassembled WGS sequence"/>
</dbReference>
<organism evidence="1 2">
    <name type="scientific">Algoriphagus ratkowskyi</name>
    <dbReference type="NCBI Taxonomy" id="57028"/>
    <lineage>
        <taxon>Bacteria</taxon>
        <taxon>Pseudomonadati</taxon>
        <taxon>Bacteroidota</taxon>
        <taxon>Cytophagia</taxon>
        <taxon>Cytophagales</taxon>
        <taxon>Cyclobacteriaceae</taxon>
        <taxon>Algoriphagus</taxon>
    </lineage>
</organism>
<dbReference type="EMBL" id="QKZU01000001">
    <property type="protein sequence ID" value="PZX61357.1"/>
    <property type="molecule type" value="Genomic_DNA"/>
</dbReference>